<gene>
    <name evidence="3" type="ORF">BDV96DRAFT_608228</name>
</gene>
<feature type="transmembrane region" description="Helical" evidence="2">
    <location>
        <begin position="153"/>
        <end position="172"/>
    </location>
</feature>
<proteinExistence type="predicted"/>
<evidence type="ECO:0000256" key="1">
    <source>
        <dbReference type="SAM" id="MobiDB-lite"/>
    </source>
</evidence>
<evidence type="ECO:0000313" key="4">
    <source>
        <dbReference type="Proteomes" id="UP000799770"/>
    </source>
</evidence>
<organism evidence="3 4">
    <name type="scientific">Lophiotrema nucula</name>
    <dbReference type="NCBI Taxonomy" id="690887"/>
    <lineage>
        <taxon>Eukaryota</taxon>
        <taxon>Fungi</taxon>
        <taxon>Dikarya</taxon>
        <taxon>Ascomycota</taxon>
        <taxon>Pezizomycotina</taxon>
        <taxon>Dothideomycetes</taxon>
        <taxon>Pleosporomycetidae</taxon>
        <taxon>Pleosporales</taxon>
        <taxon>Lophiotremataceae</taxon>
        <taxon>Lophiotrema</taxon>
    </lineage>
</organism>
<protein>
    <submittedName>
        <fullName evidence="3">Uncharacterized protein</fullName>
    </submittedName>
</protein>
<evidence type="ECO:0000256" key="2">
    <source>
        <dbReference type="SAM" id="Phobius"/>
    </source>
</evidence>
<dbReference type="EMBL" id="ML977380">
    <property type="protein sequence ID" value="KAF2105464.1"/>
    <property type="molecule type" value="Genomic_DNA"/>
</dbReference>
<feature type="region of interest" description="Disordered" evidence="1">
    <location>
        <begin position="181"/>
        <end position="215"/>
    </location>
</feature>
<dbReference type="Proteomes" id="UP000799770">
    <property type="component" value="Unassembled WGS sequence"/>
</dbReference>
<name>A0A6A5YFI1_9PLEO</name>
<dbReference type="OrthoDB" id="4770059at2759"/>
<sequence>MAVPLTTTFVPPLQCTKDTWWVDDVEAGAYFLLGGKSYSSCLPPSFTPNPGFFYTPGLHCPQGYETACSSIETLGPETGTVVTCCPSSILNPVLVLCVRAQVLNLDTSKPTSTTPSLISKPTTFATWTSSIAPATTSAPSLATHRGLSTGAKAGISVGAILGVALVGAMIYLGRSIRKKAQHVSPTTDADRPEWVSKSAASHRTEAPDSPSSIAP</sequence>
<keyword evidence="2" id="KW-0472">Membrane</keyword>
<reference evidence="3" key="1">
    <citation type="journal article" date="2020" name="Stud. Mycol.">
        <title>101 Dothideomycetes genomes: a test case for predicting lifestyles and emergence of pathogens.</title>
        <authorList>
            <person name="Haridas S."/>
            <person name="Albert R."/>
            <person name="Binder M."/>
            <person name="Bloem J."/>
            <person name="Labutti K."/>
            <person name="Salamov A."/>
            <person name="Andreopoulos B."/>
            <person name="Baker S."/>
            <person name="Barry K."/>
            <person name="Bills G."/>
            <person name="Bluhm B."/>
            <person name="Cannon C."/>
            <person name="Castanera R."/>
            <person name="Culley D."/>
            <person name="Daum C."/>
            <person name="Ezra D."/>
            <person name="Gonzalez J."/>
            <person name="Henrissat B."/>
            <person name="Kuo A."/>
            <person name="Liang C."/>
            <person name="Lipzen A."/>
            <person name="Lutzoni F."/>
            <person name="Magnuson J."/>
            <person name="Mondo S."/>
            <person name="Nolan M."/>
            <person name="Ohm R."/>
            <person name="Pangilinan J."/>
            <person name="Park H.-J."/>
            <person name="Ramirez L."/>
            <person name="Alfaro M."/>
            <person name="Sun H."/>
            <person name="Tritt A."/>
            <person name="Yoshinaga Y."/>
            <person name="Zwiers L.-H."/>
            <person name="Turgeon B."/>
            <person name="Goodwin S."/>
            <person name="Spatafora J."/>
            <person name="Crous P."/>
            <person name="Grigoriev I."/>
        </authorList>
    </citation>
    <scope>NUCLEOTIDE SEQUENCE</scope>
    <source>
        <strain evidence="3">CBS 627.86</strain>
    </source>
</reference>
<evidence type="ECO:0000313" key="3">
    <source>
        <dbReference type="EMBL" id="KAF2105464.1"/>
    </source>
</evidence>
<dbReference type="AlphaFoldDB" id="A0A6A5YFI1"/>
<keyword evidence="4" id="KW-1185">Reference proteome</keyword>
<keyword evidence="2" id="KW-0812">Transmembrane</keyword>
<keyword evidence="2" id="KW-1133">Transmembrane helix</keyword>
<accession>A0A6A5YFI1</accession>